<gene>
    <name evidence="3" type="ordered locus">Bcav_1080</name>
</gene>
<evidence type="ECO:0000313" key="4">
    <source>
        <dbReference type="Proteomes" id="UP000007962"/>
    </source>
</evidence>
<keyword evidence="2" id="KW-0472">Membrane</keyword>
<keyword evidence="4" id="KW-1185">Reference proteome</keyword>
<dbReference type="OrthoDB" id="5122705at2"/>
<evidence type="ECO:0000256" key="1">
    <source>
        <dbReference type="SAM" id="MobiDB-lite"/>
    </source>
</evidence>
<reference evidence="3 4" key="1">
    <citation type="journal article" date="2009" name="Stand. Genomic Sci.">
        <title>Complete genome sequence of Beutenbergia cavernae type strain (HKI 0122).</title>
        <authorList>
            <person name="Land M."/>
            <person name="Pukall R."/>
            <person name="Abt B."/>
            <person name="Goker M."/>
            <person name="Rohde M."/>
            <person name="Glavina Del Rio T."/>
            <person name="Tice H."/>
            <person name="Copeland A."/>
            <person name="Cheng J.F."/>
            <person name="Lucas S."/>
            <person name="Chen F."/>
            <person name="Nolan M."/>
            <person name="Bruce D."/>
            <person name="Goodwin L."/>
            <person name="Pitluck S."/>
            <person name="Ivanova N."/>
            <person name="Mavromatis K."/>
            <person name="Ovchinnikova G."/>
            <person name="Pati A."/>
            <person name="Chen A."/>
            <person name="Palaniappan K."/>
            <person name="Hauser L."/>
            <person name="Chang Y.J."/>
            <person name="Jefferies C.C."/>
            <person name="Saunders E."/>
            <person name="Brettin T."/>
            <person name="Detter J.C."/>
            <person name="Han C."/>
            <person name="Chain P."/>
            <person name="Bristow J."/>
            <person name="Eisen J.A."/>
            <person name="Markowitz V."/>
            <person name="Hugenholtz P."/>
            <person name="Kyrpides N.C."/>
            <person name="Klenk H.P."/>
            <person name="Lapidus A."/>
        </authorList>
    </citation>
    <scope>NUCLEOTIDE SEQUENCE [LARGE SCALE GENOMIC DNA]</scope>
    <source>
        <strain evidence="4">ATCC BAA-8 / DSM 12333 / NBRC 16432</strain>
    </source>
</reference>
<proteinExistence type="predicted"/>
<evidence type="ECO:0000313" key="3">
    <source>
        <dbReference type="EMBL" id="ACQ79340.1"/>
    </source>
</evidence>
<keyword evidence="2" id="KW-0812">Transmembrane</keyword>
<name>C5C0F4_BEUC1</name>
<accession>C5C0F4</accession>
<organism evidence="3 4">
    <name type="scientific">Beutenbergia cavernae (strain ATCC BAA-8 / DSM 12333 / CCUG 43141 / JCM 11478 / NBRC 16432 / NCIMB 13614 / HKI 0122)</name>
    <dbReference type="NCBI Taxonomy" id="471853"/>
    <lineage>
        <taxon>Bacteria</taxon>
        <taxon>Bacillati</taxon>
        <taxon>Actinomycetota</taxon>
        <taxon>Actinomycetes</taxon>
        <taxon>Micrococcales</taxon>
        <taxon>Beutenbergiaceae</taxon>
        <taxon>Beutenbergia</taxon>
    </lineage>
</organism>
<sequence>MTAFDVAPLVALAEEEGPDPNSVSPGVLGFLVFFALAVATILLIRSFNTQMRRVDRNERRRLAEEEAAAEAQAEAGESPERADDAERDDADPGNAEPGEAENPPEERPRP</sequence>
<dbReference type="KEGG" id="bcv:Bcav_1080"/>
<dbReference type="Proteomes" id="UP000007962">
    <property type="component" value="Chromosome"/>
</dbReference>
<evidence type="ECO:0000256" key="2">
    <source>
        <dbReference type="SAM" id="Phobius"/>
    </source>
</evidence>
<dbReference type="RefSeq" id="WP_015881580.1">
    <property type="nucleotide sequence ID" value="NC_012669.1"/>
</dbReference>
<keyword evidence="2" id="KW-1133">Transmembrane helix</keyword>
<dbReference type="AlphaFoldDB" id="C5C0F4"/>
<dbReference type="HOGENOM" id="CLU_2166023_0_0_11"/>
<protein>
    <submittedName>
        <fullName evidence="3">Uncharacterized protein</fullName>
    </submittedName>
</protein>
<dbReference type="STRING" id="471853.Bcav_1080"/>
<feature type="transmembrane region" description="Helical" evidence="2">
    <location>
        <begin position="27"/>
        <end position="47"/>
    </location>
</feature>
<dbReference type="EMBL" id="CP001618">
    <property type="protein sequence ID" value="ACQ79340.1"/>
    <property type="molecule type" value="Genomic_DNA"/>
</dbReference>
<feature type="region of interest" description="Disordered" evidence="1">
    <location>
        <begin position="60"/>
        <end position="110"/>
    </location>
</feature>